<evidence type="ECO:0000256" key="7">
    <source>
        <dbReference type="RuleBase" id="RU000418"/>
    </source>
</evidence>
<keyword evidence="2 6" id="KW-0547">Nucleotide-binding</keyword>
<feature type="coiled-coil region" evidence="9">
    <location>
        <begin position="380"/>
        <end position="407"/>
    </location>
</feature>
<keyword evidence="6" id="KW-0963">Cytoplasm</keyword>
<evidence type="ECO:0000256" key="8">
    <source>
        <dbReference type="RuleBase" id="RU000419"/>
    </source>
</evidence>
<protein>
    <recommendedName>
        <fullName evidence="6">Chaperonin GroEL</fullName>
        <ecNumber evidence="6">5.6.1.7</ecNumber>
    </recommendedName>
    <alternativeName>
        <fullName evidence="6">60 kDa chaperonin</fullName>
    </alternativeName>
    <alternativeName>
        <fullName evidence="6">Chaperonin-60</fullName>
        <shortName evidence="6">Cpn60</shortName>
    </alternativeName>
</protein>
<evidence type="ECO:0000256" key="3">
    <source>
        <dbReference type="ARBA" id="ARBA00022840"/>
    </source>
</evidence>
<evidence type="ECO:0000313" key="10">
    <source>
        <dbReference type="EMBL" id="MBO0480765.1"/>
    </source>
</evidence>
<comment type="similarity">
    <text evidence="1 6 7">Belongs to the chaperonin (HSP60) family.</text>
</comment>
<evidence type="ECO:0000256" key="1">
    <source>
        <dbReference type="ARBA" id="ARBA00006607"/>
    </source>
</evidence>
<feature type="binding site" evidence="6">
    <location>
        <begin position="476"/>
        <end position="478"/>
    </location>
    <ligand>
        <name>ATP</name>
        <dbReference type="ChEBI" id="CHEBI:30616"/>
    </ligand>
</feature>
<keyword evidence="3 6" id="KW-0067">ATP-binding</keyword>
<dbReference type="NCBIfam" id="NF009489">
    <property type="entry name" value="PRK12851.1"/>
    <property type="match status" value="1"/>
</dbReference>
<keyword evidence="9" id="KW-0175">Coiled coil</keyword>
<dbReference type="InterPro" id="IPR018370">
    <property type="entry name" value="Chaperonin_Cpn60_CS"/>
</dbReference>
<dbReference type="InterPro" id="IPR027413">
    <property type="entry name" value="GROEL-like_equatorial_sf"/>
</dbReference>
<dbReference type="NCBIfam" id="NF009488">
    <property type="entry name" value="PRK12850.1"/>
    <property type="match status" value="1"/>
</dbReference>
<evidence type="ECO:0000256" key="6">
    <source>
        <dbReference type="HAMAP-Rule" id="MF_00600"/>
    </source>
</evidence>
<comment type="function">
    <text evidence="6 8">Together with its co-chaperonin GroES, plays an essential role in assisting protein folding. The GroEL-GroES system forms a nano-cage that allows encapsulation of the non-native substrate proteins and provides a physical environment optimized to promote and accelerate protein folding.</text>
</comment>
<comment type="caution">
    <text evidence="10">The sequence shown here is derived from an EMBL/GenBank/DDBJ whole genome shotgun (WGS) entry which is preliminary data.</text>
</comment>
<feature type="binding site" evidence="6">
    <location>
        <begin position="86"/>
        <end position="90"/>
    </location>
    <ligand>
        <name>ATP</name>
        <dbReference type="ChEBI" id="CHEBI:30616"/>
    </ligand>
</feature>
<dbReference type="RefSeq" id="WP_206897603.1">
    <property type="nucleotide sequence ID" value="NZ_JAFLWI010000001.1"/>
</dbReference>
<evidence type="ECO:0000256" key="4">
    <source>
        <dbReference type="ARBA" id="ARBA00023186"/>
    </source>
</evidence>
<dbReference type="Gene3D" id="3.30.260.10">
    <property type="entry name" value="TCP-1-like chaperonin intermediate domain"/>
    <property type="match status" value="1"/>
</dbReference>
<dbReference type="PRINTS" id="PR00298">
    <property type="entry name" value="CHAPERONIN60"/>
</dbReference>
<evidence type="ECO:0000313" key="11">
    <source>
        <dbReference type="Proteomes" id="UP000664832"/>
    </source>
</evidence>
<sequence length="541" mass="57069">MAKELKFAEDARAAMLRGVDKLADTVKVTLGPKGRNVVLEKSYGSPLITNDGVTIAKEIELEDHFENMGAKLVSEVASKTNDIAGDGTTTATVLTQAIVREGLKNVTAGANPLGIRRGIELATKAAVEELHNISTVVDSKEAIAQVAAVSSGSEQVGHLIADAMEKVGNDGVITIEESKGIETELDVVEGMQFDRGYLSQYMVTDNDKMEAVLDNPYILITDKKISNIQDILPLLEQILQQSRPLLIIADDVDGEALPTLVLNKIRGTFNVVAVKAPGFGDRRKAMLEDIAILTGGTVITDDLGLELKDATVDNLGNASKVVVDKDNTTIVEGSGDKTAIDARVQLIKNQIVETTSDFDREKLQERLAKLAGGVAVVKVGAATETELKELKLRIEDALNATRAAVEEGMVSGGGTALVNVIGKVSAVEAQGDVATGIKIVVRALEEPIRQIAENAGYEGSVIVDKLKNVELGTGFNAATGEWVNMVEAGIVDPTKVTRSALQNAASVSALLLTTEAVVADKPEPAAPAAPAMDPSMMGGMM</sequence>
<gene>
    <name evidence="6 10" type="primary">groL</name>
    <name evidence="6" type="synonym">groEL</name>
    <name evidence="10" type="ORF">JZO71_00315</name>
</gene>
<feature type="binding site" evidence="6">
    <location>
        <position position="492"/>
    </location>
    <ligand>
        <name>ATP</name>
        <dbReference type="ChEBI" id="CHEBI:30616"/>
    </ligand>
</feature>
<accession>A0ABS3HXH8</accession>
<evidence type="ECO:0000256" key="5">
    <source>
        <dbReference type="ARBA" id="ARBA00023235"/>
    </source>
</evidence>
<comment type="subcellular location">
    <subcellularLocation>
        <location evidence="6">Cytoplasm</location>
    </subcellularLocation>
</comment>
<name>A0ABS3HXH8_9ENTE</name>
<dbReference type="InterPro" id="IPR001844">
    <property type="entry name" value="Cpn60/GroEL"/>
</dbReference>
<dbReference type="SUPFAM" id="SSF52029">
    <property type="entry name" value="GroEL apical domain-like"/>
    <property type="match status" value="1"/>
</dbReference>
<feature type="binding site" evidence="6">
    <location>
        <position position="413"/>
    </location>
    <ligand>
        <name>ATP</name>
        <dbReference type="ChEBI" id="CHEBI:30616"/>
    </ligand>
</feature>
<organism evidence="10 11">
    <name type="scientific">Candidatus Enterococcus courvalinii</name>
    <dbReference type="NCBI Taxonomy" id="2815329"/>
    <lineage>
        <taxon>Bacteria</taxon>
        <taxon>Bacillati</taxon>
        <taxon>Bacillota</taxon>
        <taxon>Bacilli</taxon>
        <taxon>Lactobacillales</taxon>
        <taxon>Enterococcaceae</taxon>
        <taxon>Enterococcus</taxon>
    </lineage>
</organism>
<evidence type="ECO:0000256" key="2">
    <source>
        <dbReference type="ARBA" id="ARBA00022741"/>
    </source>
</evidence>
<dbReference type="EC" id="5.6.1.7" evidence="6"/>
<feature type="binding site" evidence="6">
    <location>
        <begin position="29"/>
        <end position="32"/>
    </location>
    <ligand>
        <name>ATP</name>
        <dbReference type="ChEBI" id="CHEBI:30616"/>
    </ligand>
</feature>
<dbReference type="NCBIfam" id="TIGR02348">
    <property type="entry name" value="GroEL"/>
    <property type="match status" value="1"/>
</dbReference>
<dbReference type="InterPro" id="IPR027410">
    <property type="entry name" value="TCP-1-like_intermed_sf"/>
</dbReference>
<keyword evidence="11" id="KW-1185">Reference proteome</keyword>
<dbReference type="InterPro" id="IPR027409">
    <property type="entry name" value="GroEL-like_apical_dom_sf"/>
</dbReference>
<dbReference type="Pfam" id="PF00118">
    <property type="entry name" value="Cpn60_TCP1"/>
    <property type="match status" value="1"/>
</dbReference>
<dbReference type="Gene3D" id="3.50.7.10">
    <property type="entry name" value="GroEL"/>
    <property type="match status" value="1"/>
</dbReference>
<reference evidence="10 11" key="1">
    <citation type="submission" date="2021-03" db="EMBL/GenBank/DDBJ databases">
        <title>Enterococcal diversity collection.</title>
        <authorList>
            <person name="Gilmore M.S."/>
            <person name="Schwartzman J."/>
            <person name="Van Tyne D."/>
            <person name="Martin M."/>
            <person name="Earl A.M."/>
            <person name="Manson A.L."/>
            <person name="Straub T."/>
            <person name="Salamzade R."/>
            <person name="Saavedra J."/>
            <person name="Lebreton F."/>
            <person name="Prichula J."/>
            <person name="Schaufler K."/>
            <person name="Gaca A."/>
            <person name="Sgardioli B."/>
            <person name="Wagenaar J."/>
            <person name="Strong T."/>
        </authorList>
    </citation>
    <scope>NUCLEOTIDE SEQUENCE [LARGE SCALE GENOMIC DNA]</scope>
    <source>
        <strain evidence="10 11">MSG2901</strain>
    </source>
</reference>
<keyword evidence="4 6" id="KW-0143">Chaperone</keyword>
<proteinExistence type="inferred from homology"/>
<evidence type="ECO:0000256" key="9">
    <source>
        <dbReference type="SAM" id="Coils"/>
    </source>
</evidence>
<dbReference type="CDD" id="cd03344">
    <property type="entry name" value="GroEL"/>
    <property type="match status" value="1"/>
</dbReference>
<comment type="subunit">
    <text evidence="6 8">Forms a cylinder of 14 subunits composed of two heptameric rings stacked back-to-back. Interacts with the co-chaperonin GroES.</text>
</comment>
<dbReference type="InterPro" id="IPR002423">
    <property type="entry name" value="Cpn60/GroEL/TCP-1"/>
</dbReference>
<dbReference type="PANTHER" id="PTHR45633">
    <property type="entry name" value="60 KDA HEAT SHOCK PROTEIN, MITOCHONDRIAL"/>
    <property type="match status" value="1"/>
</dbReference>
<dbReference type="HAMAP" id="MF_00600">
    <property type="entry name" value="CH60"/>
    <property type="match status" value="1"/>
</dbReference>
<dbReference type="Gene3D" id="1.10.560.10">
    <property type="entry name" value="GroEL-like equatorial domain"/>
    <property type="match status" value="1"/>
</dbReference>
<dbReference type="SUPFAM" id="SSF48592">
    <property type="entry name" value="GroEL equatorial domain-like"/>
    <property type="match status" value="1"/>
</dbReference>
<keyword evidence="5 6" id="KW-0413">Isomerase</keyword>
<dbReference type="Proteomes" id="UP000664832">
    <property type="component" value="Unassembled WGS sequence"/>
</dbReference>
<comment type="caution">
    <text evidence="6">Lacks conserved residue(s) required for the propagation of feature annotation.</text>
</comment>
<dbReference type="NCBIfam" id="NF000592">
    <property type="entry name" value="PRK00013.1"/>
    <property type="match status" value="1"/>
</dbReference>
<dbReference type="NCBIfam" id="NF009487">
    <property type="entry name" value="PRK12849.1"/>
    <property type="match status" value="1"/>
</dbReference>
<dbReference type="EMBL" id="JAFLWI010000001">
    <property type="protein sequence ID" value="MBO0480765.1"/>
    <property type="molecule type" value="Genomic_DNA"/>
</dbReference>
<dbReference type="PROSITE" id="PS00296">
    <property type="entry name" value="CHAPERONINS_CPN60"/>
    <property type="match status" value="1"/>
</dbReference>
<dbReference type="SUPFAM" id="SSF54849">
    <property type="entry name" value="GroEL-intermediate domain like"/>
    <property type="match status" value="1"/>
</dbReference>